<proteinExistence type="predicted"/>
<dbReference type="PROSITE" id="PS51186">
    <property type="entry name" value="GNAT"/>
    <property type="match status" value="1"/>
</dbReference>
<dbReference type="InterPro" id="IPR000182">
    <property type="entry name" value="GNAT_dom"/>
</dbReference>
<keyword evidence="5" id="KW-1185">Reference proteome</keyword>
<protein>
    <submittedName>
        <fullName evidence="4">GNAT family N-acetyltransferase</fullName>
    </submittedName>
</protein>
<dbReference type="RefSeq" id="WP_175606172.1">
    <property type="nucleotide sequence ID" value="NZ_JABWGO010000019.1"/>
</dbReference>
<dbReference type="GO" id="GO:0016747">
    <property type="term" value="F:acyltransferase activity, transferring groups other than amino-acyl groups"/>
    <property type="evidence" value="ECO:0007669"/>
    <property type="project" value="InterPro"/>
</dbReference>
<evidence type="ECO:0000256" key="1">
    <source>
        <dbReference type="ARBA" id="ARBA00022679"/>
    </source>
</evidence>
<dbReference type="AlphaFoldDB" id="A0A7Y6IZ63"/>
<accession>A0A7Y6IZ63</accession>
<gene>
    <name evidence="4" type="ORF">HT134_42445</name>
</gene>
<dbReference type="EMBL" id="JABWGO010000019">
    <property type="protein sequence ID" value="NUW46723.1"/>
    <property type="molecule type" value="Genomic_DNA"/>
</dbReference>
<feature type="domain" description="N-acetyltransferase" evidence="3">
    <location>
        <begin position="3"/>
        <end position="146"/>
    </location>
</feature>
<evidence type="ECO:0000313" key="5">
    <source>
        <dbReference type="Proteomes" id="UP000546126"/>
    </source>
</evidence>
<keyword evidence="1 4" id="KW-0808">Transferase</keyword>
<dbReference type="CDD" id="cd04301">
    <property type="entry name" value="NAT_SF"/>
    <property type="match status" value="1"/>
</dbReference>
<evidence type="ECO:0000313" key="4">
    <source>
        <dbReference type="EMBL" id="NUW46723.1"/>
    </source>
</evidence>
<keyword evidence="2" id="KW-0012">Acyltransferase</keyword>
<comment type="caution">
    <text evidence="4">The sequence shown here is derived from an EMBL/GenBank/DDBJ whole genome shotgun (WGS) entry which is preliminary data.</text>
</comment>
<organism evidence="4 5">
    <name type="scientific">Nonomuraea rhodomycinica</name>
    <dbReference type="NCBI Taxonomy" id="1712872"/>
    <lineage>
        <taxon>Bacteria</taxon>
        <taxon>Bacillati</taxon>
        <taxon>Actinomycetota</taxon>
        <taxon>Actinomycetes</taxon>
        <taxon>Streptosporangiales</taxon>
        <taxon>Streptosporangiaceae</taxon>
        <taxon>Nonomuraea</taxon>
    </lineage>
</organism>
<dbReference type="Proteomes" id="UP000546126">
    <property type="component" value="Unassembled WGS sequence"/>
</dbReference>
<evidence type="ECO:0000256" key="2">
    <source>
        <dbReference type="ARBA" id="ARBA00023315"/>
    </source>
</evidence>
<dbReference type="Gene3D" id="3.40.630.30">
    <property type="match status" value="1"/>
</dbReference>
<reference evidence="4 5" key="1">
    <citation type="submission" date="2020-06" db="EMBL/GenBank/DDBJ databases">
        <authorList>
            <person name="Chanama M."/>
        </authorList>
    </citation>
    <scope>NUCLEOTIDE SEQUENCE [LARGE SCALE GENOMIC DNA]</scope>
    <source>
        <strain evidence="4 5">TBRC6557</strain>
    </source>
</reference>
<name>A0A7Y6IZ63_9ACTN</name>
<evidence type="ECO:0000259" key="3">
    <source>
        <dbReference type="PROSITE" id="PS51186"/>
    </source>
</evidence>
<dbReference type="PANTHER" id="PTHR43877">
    <property type="entry name" value="AMINOALKYLPHOSPHONATE N-ACETYLTRANSFERASE-RELATED-RELATED"/>
    <property type="match status" value="1"/>
</dbReference>
<dbReference type="Pfam" id="PF00583">
    <property type="entry name" value="Acetyltransf_1"/>
    <property type="match status" value="1"/>
</dbReference>
<dbReference type="SUPFAM" id="SSF55729">
    <property type="entry name" value="Acyl-CoA N-acyltransferases (Nat)"/>
    <property type="match status" value="1"/>
</dbReference>
<sequence length="169" mass="18094">MAISVRAAGPADLPLVTRALAGSWGSTLVAFGRGELVDAAALPGFLAFDGDEPAGLVTYSERDGAAGGREVEVVTLDAWLPGRGVGRALLDAVRGEAARRGADRLTLITTNDNTHALRFYQRYGFDLVALRRHGVDAARRLKPGIPTEADGIPIRHELELQMPLADRRR</sequence>
<dbReference type="InterPro" id="IPR016181">
    <property type="entry name" value="Acyl_CoA_acyltransferase"/>
</dbReference>
<dbReference type="InterPro" id="IPR050832">
    <property type="entry name" value="Bact_Acetyltransf"/>
</dbReference>